<dbReference type="InterPro" id="IPR048349">
    <property type="entry name" value="CCDC22_N"/>
</dbReference>
<comment type="caution">
    <text evidence="6">The sequence shown here is derived from an EMBL/GenBank/DDBJ whole genome shotgun (WGS) entry which is preliminary data.</text>
</comment>
<evidence type="ECO:0000256" key="1">
    <source>
        <dbReference type="ARBA" id="ARBA00006438"/>
    </source>
</evidence>
<dbReference type="PANTHER" id="PTHR15668">
    <property type="entry name" value="JM1 PROTEIN"/>
    <property type="match status" value="1"/>
</dbReference>
<sequence>MEEAQSILLNSLQSSGISIPSNLNSIRELSPGDLVSICSQSLRLIDGSLSIRASLPDSVAERFKTCSEICSAIQSLGFIGELSFHQLLYPSEEDSYKLLRFLLERLSVTSEAEKATGDKVKGEVLVGDHTKTDTYEVNSRLKELKLETEISGSDLPFKDLSKLHDEVACRTKSGSSEHSSSTRKDGEGAISESVDLGSNAFGSDGCVTPEIDGNEKEFQQNLASLQEQSSKMRNLIKDTKSQKELLKQQLAEKTSEVQHLENMNGFLQTLVEMASDDQHPIDFRFEEINRQVEMKMVIILELGSRLQRASVLPKEEKKRLVEELVNIKKLPDQEVEPEIKAIYSEIQKRDEEHSKLVLELQKQPRVASRKSYIERIREITKNSRKQDVDIERILRETRELQINSNSIQERLHRTYAVVDETVFREAKNDPVRRQAYRLLTSIHETFEQISDKILATDRVRRDVTELESKLAAMSSRSLNIDKLEADLKAIRKENQLLEEKLQLHPS</sequence>
<evidence type="ECO:0000256" key="3">
    <source>
        <dbReference type="SAM" id="MobiDB-lite"/>
    </source>
</evidence>
<reference evidence="6 7" key="1">
    <citation type="submission" date="2024-01" db="EMBL/GenBank/DDBJ databases">
        <title>Genome assemblies of Stephania.</title>
        <authorList>
            <person name="Yang L."/>
        </authorList>
    </citation>
    <scope>NUCLEOTIDE SEQUENCE [LARGE SCALE GENOMIC DNA]</scope>
    <source>
        <strain evidence="6">JXDWG</strain>
        <tissue evidence="6">Leaf</tissue>
    </source>
</reference>
<feature type="coiled-coil region" evidence="2">
    <location>
        <begin position="473"/>
        <end position="500"/>
    </location>
</feature>
<feature type="domain" description="CCDC22 N-terminal" evidence="5">
    <location>
        <begin position="1"/>
        <end position="107"/>
    </location>
</feature>
<evidence type="ECO:0000313" key="6">
    <source>
        <dbReference type="EMBL" id="KAK9134014.1"/>
    </source>
</evidence>
<keyword evidence="7" id="KW-1185">Reference proteome</keyword>
<dbReference type="EMBL" id="JBBNAG010000005">
    <property type="protein sequence ID" value="KAK9134014.1"/>
    <property type="molecule type" value="Genomic_DNA"/>
</dbReference>
<evidence type="ECO:0000256" key="2">
    <source>
        <dbReference type="SAM" id="Coils"/>
    </source>
</evidence>
<dbReference type="Proteomes" id="UP001419268">
    <property type="component" value="Unassembled WGS sequence"/>
</dbReference>
<dbReference type="InterPro" id="IPR048348">
    <property type="entry name" value="CCDC22_CC"/>
</dbReference>
<dbReference type="InterPro" id="IPR008530">
    <property type="entry name" value="CCDC22"/>
</dbReference>
<dbReference type="PANTHER" id="PTHR15668:SF4">
    <property type="entry name" value="COILED-COIL DOMAIN-CONTAINING PROTEIN 22"/>
    <property type="match status" value="1"/>
</dbReference>
<gene>
    <name evidence="6" type="ORF">Scep_013542</name>
</gene>
<evidence type="ECO:0000259" key="4">
    <source>
        <dbReference type="Pfam" id="PF05667"/>
    </source>
</evidence>
<dbReference type="AlphaFoldDB" id="A0AAP0JHN7"/>
<protein>
    <recommendedName>
        <fullName evidence="8">Coiled-coil domain-containing protein 22</fullName>
    </recommendedName>
</protein>
<organism evidence="6 7">
    <name type="scientific">Stephania cephalantha</name>
    <dbReference type="NCBI Taxonomy" id="152367"/>
    <lineage>
        <taxon>Eukaryota</taxon>
        <taxon>Viridiplantae</taxon>
        <taxon>Streptophyta</taxon>
        <taxon>Embryophyta</taxon>
        <taxon>Tracheophyta</taxon>
        <taxon>Spermatophyta</taxon>
        <taxon>Magnoliopsida</taxon>
        <taxon>Ranunculales</taxon>
        <taxon>Menispermaceae</taxon>
        <taxon>Menispermoideae</taxon>
        <taxon>Cissampelideae</taxon>
        <taxon>Stephania</taxon>
    </lineage>
</organism>
<accession>A0AAP0JHN7</accession>
<comment type="similarity">
    <text evidence="1">Belongs to the CCDC22 family.</text>
</comment>
<evidence type="ECO:0000313" key="7">
    <source>
        <dbReference type="Proteomes" id="UP001419268"/>
    </source>
</evidence>
<dbReference type="GO" id="GO:0097602">
    <property type="term" value="F:cullin family protein binding"/>
    <property type="evidence" value="ECO:0007669"/>
    <property type="project" value="TreeGrafter"/>
</dbReference>
<name>A0AAP0JHN7_9MAGN</name>
<feature type="coiled-coil region" evidence="2">
    <location>
        <begin position="215"/>
        <end position="263"/>
    </location>
</feature>
<dbReference type="GO" id="GO:2000060">
    <property type="term" value="P:positive regulation of ubiquitin-dependent protein catabolic process"/>
    <property type="evidence" value="ECO:0007669"/>
    <property type="project" value="TreeGrafter"/>
</dbReference>
<evidence type="ECO:0008006" key="8">
    <source>
        <dbReference type="Google" id="ProtNLM"/>
    </source>
</evidence>
<dbReference type="Pfam" id="PF21674">
    <property type="entry name" value="CCDC22_N"/>
    <property type="match status" value="1"/>
</dbReference>
<feature type="domain" description="CCDC22 coiled-coil" evidence="4">
    <location>
        <begin position="211"/>
        <end position="474"/>
    </location>
</feature>
<proteinExistence type="inferred from homology"/>
<dbReference type="Pfam" id="PF05667">
    <property type="entry name" value="CCDC22_CC"/>
    <property type="match status" value="1"/>
</dbReference>
<feature type="region of interest" description="Disordered" evidence="3">
    <location>
        <begin position="170"/>
        <end position="201"/>
    </location>
</feature>
<evidence type="ECO:0000259" key="5">
    <source>
        <dbReference type="Pfam" id="PF21674"/>
    </source>
</evidence>
<keyword evidence="2" id="KW-0175">Coiled coil</keyword>